<dbReference type="EMBL" id="CP108318">
    <property type="protein sequence ID" value="WTW64087.1"/>
    <property type="molecule type" value="Genomic_DNA"/>
</dbReference>
<proteinExistence type="predicted"/>
<dbReference type="AlphaFoldDB" id="A0AAU2V9H8"/>
<gene>
    <name evidence="1" type="ORF">OG549_27520</name>
</gene>
<accession>A0AAU2V9H8</accession>
<protein>
    <submittedName>
        <fullName evidence="1">Uncharacterized protein</fullName>
    </submittedName>
</protein>
<evidence type="ECO:0000313" key="1">
    <source>
        <dbReference type="EMBL" id="WTW64087.1"/>
    </source>
</evidence>
<name>A0AAU2V9H8_9ACTN</name>
<sequence>MRIDRLAARELGEFWSLREDVTVLSGRSTVLRTPWGELHLERPGPLLCEALRRMQLGPVSLANVVPGFPGYDVPEDEWNEDSRELLAALAPLQHVIVRHLAIGASPLLSVVPLSPRASFHPPSVAPGGELRVPKEAVLRGPGRDPVLSYEGGDHRVELHGPDAPRLLLHLQGGRGDFQSPLDVPLPGTVVRAARAYAVAAGVLSEVDLKGAARL</sequence>
<organism evidence="1">
    <name type="scientific">Streptomyces sp. NBC_00003</name>
    <dbReference type="NCBI Taxonomy" id="2903608"/>
    <lineage>
        <taxon>Bacteria</taxon>
        <taxon>Bacillati</taxon>
        <taxon>Actinomycetota</taxon>
        <taxon>Actinomycetes</taxon>
        <taxon>Kitasatosporales</taxon>
        <taxon>Streptomycetaceae</taxon>
        <taxon>Streptomyces</taxon>
    </lineage>
</organism>
<reference evidence="1" key="1">
    <citation type="submission" date="2022-10" db="EMBL/GenBank/DDBJ databases">
        <title>The complete genomes of actinobacterial strains from the NBC collection.</title>
        <authorList>
            <person name="Joergensen T.S."/>
            <person name="Alvarez Arevalo M."/>
            <person name="Sterndorff E.B."/>
            <person name="Faurdal D."/>
            <person name="Vuksanovic O."/>
            <person name="Mourched A.-S."/>
            <person name="Charusanti P."/>
            <person name="Shaw S."/>
            <person name="Blin K."/>
            <person name="Weber T."/>
        </authorList>
    </citation>
    <scope>NUCLEOTIDE SEQUENCE</scope>
    <source>
        <strain evidence="1">NBC_00003</strain>
    </source>
</reference>